<name>A0A8S1J097_9CHLO</name>
<dbReference type="InterPro" id="IPR013083">
    <property type="entry name" value="Znf_RING/FYVE/PHD"/>
</dbReference>
<dbReference type="PROSITE" id="PS51292">
    <property type="entry name" value="ZF_RING_CH"/>
    <property type="match status" value="1"/>
</dbReference>
<sequence length="240" mass="26371">MAGAEQHGEGHESDEGQRIIGDGQRRSDLEAGLGESEDEEVASAREPARGNGAKGPDKTCPPSTSDGNTEADCRICLLSDKLGNLITPCACDGTLKYCHYKCLKHWVKESRSLSCEICGQAYLEPFRTKLANTVARAEKLEQERRDAALAAQLTGVGASDNMLPADNRPAGRLWCRVILLILVTVGLLYIVLFLSKGSHFSFWTVMLLRVLSFVVPFYLIGRGIMALQKYRQERGLIVDQ</sequence>
<dbReference type="OrthoDB" id="538681at2759"/>
<protein>
    <recommendedName>
        <fullName evidence="6">RING-CH-type domain-containing protein</fullName>
    </recommendedName>
</protein>
<dbReference type="InterPro" id="IPR011016">
    <property type="entry name" value="Znf_RING-CH"/>
</dbReference>
<keyword evidence="5" id="KW-1133">Transmembrane helix</keyword>
<keyword evidence="1" id="KW-0479">Metal-binding</keyword>
<reference evidence="7" key="1">
    <citation type="submission" date="2020-12" db="EMBL/GenBank/DDBJ databases">
        <authorList>
            <person name="Iha C."/>
        </authorList>
    </citation>
    <scope>NUCLEOTIDE SEQUENCE</scope>
</reference>
<feature type="transmembrane region" description="Helical" evidence="5">
    <location>
        <begin position="200"/>
        <end position="221"/>
    </location>
</feature>
<evidence type="ECO:0000256" key="4">
    <source>
        <dbReference type="SAM" id="MobiDB-lite"/>
    </source>
</evidence>
<evidence type="ECO:0000313" key="7">
    <source>
        <dbReference type="EMBL" id="CAD7699491.1"/>
    </source>
</evidence>
<evidence type="ECO:0000259" key="6">
    <source>
        <dbReference type="PROSITE" id="PS51292"/>
    </source>
</evidence>
<feature type="region of interest" description="Disordered" evidence="4">
    <location>
        <begin position="1"/>
        <end position="68"/>
    </location>
</feature>
<keyword evidence="5" id="KW-0812">Transmembrane</keyword>
<feature type="transmembrane region" description="Helical" evidence="5">
    <location>
        <begin position="173"/>
        <end position="194"/>
    </location>
</feature>
<comment type="caution">
    <text evidence="7">The sequence shown here is derived from an EMBL/GenBank/DDBJ whole genome shotgun (WGS) entry which is preliminary data.</text>
</comment>
<keyword evidence="3" id="KW-0862">Zinc</keyword>
<dbReference type="PANTHER" id="PTHR23012">
    <property type="entry name" value="RING/FYVE/PHD ZINC FINGER DOMAIN-CONTAINING"/>
    <property type="match status" value="1"/>
</dbReference>
<evidence type="ECO:0000256" key="3">
    <source>
        <dbReference type="ARBA" id="ARBA00022833"/>
    </source>
</evidence>
<dbReference type="SUPFAM" id="SSF57850">
    <property type="entry name" value="RING/U-box"/>
    <property type="match status" value="1"/>
</dbReference>
<dbReference type="SMART" id="SM00744">
    <property type="entry name" value="RINGv"/>
    <property type="match status" value="1"/>
</dbReference>
<dbReference type="AlphaFoldDB" id="A0A8S1J097"/>
<dbReference type="CDD" id="cd16495">
    <property type="entry name" value="RING_CH-C4HC3_MARCH"/>
    <property type="match status" value="1"/>
</dbReference>
<gene>
    <name evidence="7" type="ORF">OSTQU699_LOCUS4850</name>
</gene>
<dbReference type="GO" id="GO:0008270">
    <property type="term" value="F:zinc ion binding"/>
    <property type="evidence" value="ECO:0007669"/>
    <property type="project" value="UniProtKB-KW"/>
</dbReference>
<dbReference type="PANTHER" id="PTHR23012:SF215">
    <property type="entry name" value="RING_FYVE_PHD ZINC FINGER SUPERFAMILY PROTEIN"/>
    <property type="match status" value="1"/>
</dbReference>
<evidence type="ECO:0000256" key="1">
    <source>
        <dbReference type="ARBA" id="ARBA00022723"/>
    </source>
</evidence>
<evidence type="ECO:0000256" key="2">
    <source>
        <dbReference type="ARBA" id="ARBA00022771"/>
    </source>
</evidence>
<evidence type="ECO:0000256" key="5">
    <source>
        <dbReference type="SAM" id="Phobius"/>
    </source>
</evidence>
<keyword evidence="5" id="KW-0472">Membrane</keyword>
<dbReference type="EMBL" id="CAJHUC010001030">
    <property type="protein sequence ID" value="CAD7699491.1"/>
    <property type="molecule type" value="Genomic_DNA"/>
</dbReference>
<dbReference type="Pfam" id="PF12906">
    <property type="entry name" value="RINGv"/>
    <property type="match status" value="1"/>
</dbReference>
<keyword evidence="2" id="KW-0863">Zinc-finger</keyword>
<dbReference type="InterPro" id="IPR033275">
    <property type="entry name" value="MARCH-like"/>
</dbReference>
<dbReference type="GO" id="GO:0016020">
    <property type="term" value="C:membrane"/>
    <property type="evidence" value="ECO:0007669"/>
    <property type="project" value="TreeGrafter"/>
</dbReference>
<dbReference type="Proteomes" id="UP000708148">
    <property type="component" value="Unassembled WGS sequence"/>
</dbReference>
<feature type="domain" description="RING-CH-type" evidence="6">
    <location>
        <begin position="65"/>
        <end position="125"/>
    </location>
</feature>
<keyword evidence="8" id="KW-1185">Reference proteome</keyword>
<dbReference type="Gene3D" id="3.30.40.10">
    <property type="entry name" value="Zinc/RING finger domain, C3HC4 (zinc finger)"/>
    <property type="match status" value="1"/>
</dbReference>
<accession>A0A8S1J097</accession>
<dbReference type="Pfam" id="PF12428">
    <property type="entry name" value="DUF3675"/>
    <property type="match status" value="1"/>
</dbReference>
<dbReference type="GO" id="GO:0004842">
    <property type="term" value="F:ubiquitin-protein transferase activity"/>
    <property type="evidence" value="ECO:0007669"/>
    <property type="project" value="TreeGrafter"/>
</dbReference>
<organism evidence="7 8">
    <name type="scientific">Ostreobium quekettii</name>
    <dbReference type="NCBI Taxonomy" id="121088"/>
    <lineage>
        <taxon>Eukaryota</taxon>
        <taxon>Viridiplantae</taxon>
        <taxon>Chlorophyta</taxon>
        <taxon>core chlorophytes</taxon>
        <taxon>Ulvophyceae</taxon>
        <taxon>TCBD clade</taxon>
        <taxon>Bryopsidales</taxon>
        <taxon>Ostreobineae</taxon>
        <taxon>Ostreobiaceae</taxon>
        <taxon>Ostreobium</taxon>
    </lineage>
</organism>
<dbReference type="InterPro" id="IPR022143">
    <property type="entry name" value="DUF3675"/>
</dbReference>
<feature type="compositionally biased region" description="Basic and acidic residues" evidence="4">
    <location>
        <begin position="1"/>
        <end position="29"/>
    </location>
</feature>
<dbReference type="GO" id="GO:0016567">
    <property type="term" value="P:protein ubiquitination"/>
    <property type="evidence" value="ECO:0007669"/>
    <property type="project" value="TreeGrafter"/>
</dbReference>
<evidence type="ECO:0000313" key="8">
    <source>
        <dbReference type="Proteomes" id="UP000708148"/>
    </source>
</evidence>
<proteinExistence type="predicted"/>